<name>A0ABY5ZKF9_9BACT</name>
<evidence type="ECO:0000313" key="3">
    <source>
        <dbReference type="Proteomes" id="UP001060414"/>
    </source>
</evidence>
<evidence type="ECO:0000256" key="1">
    <source>
        <dbReference type="SAM" id="Phobius"/>
    </source>
</evidence>
<keyword evidence="1" id="KW-1133">Transmembrane helix</keyword>
<proteinExistence type="predicted"/>
<organism evidence="2 3">
    <name type="scientific">Geoalkalibacter halelectricus</name>
    <dbReference type="NCBI Taxonomy" id="2847045"/>
    <lineage>
        <taxon>Bacteria</taxon>
        <taxon>Pseudomonadati</taxon>
        <taxon>Thermodesulfobacteriota</taxon>
        <taxon>Desulfuromonadia</taxon>
        <taxon>Desulfuromonadales</taxon>
        <taxon>Geoalkalibacteraceae</taxon>
        <taxon>Geoalkalibacter</taxon>
    </lineage>
</organism>
<accession>A0ABY5ZKF9</accession>
<feature type="transmembrane region" description="Helical" evidence="1">
    <location>
        <begin position="77"/>
        <end position="100"/>
    </location>
</feature>
<reference evidence="2" key="1">
    <citation type="journal article" date="2022" name="Environ. Microbiol.">
        <title>Geoalkalibacter halelectricus SAP #1 sp. nov. possessing extracellular electron transfer and mineral#reducing capabilities from a haloalkaline environment.</title>
        <authorList>
            <person name="Yadav S."/>
            <person name="Singh R."/>
            <person name="Sundharam S.S."/>
            <person name="Chaudhary S."/>
            <person name="Krishnamurthi S."/>
            <person name="Patil S.A."/>
        </authorList>
    </citation>
    <scope>NUCLEOTIDE SEQUENCE</scope>
    <source>
        <strain evidence="2">SAP-1</strain>
    </source>
</reference>
<keyword evidence="3" id="KW-1185">Reference proteome</keyword>
<evidence type="ECO:0008006" key="4">
    <source>
        <dbReference type="Google" id="ProtNLM"/>
    </source>
</evidence>
<sequence length="200" mass="21948">MSFSDWIKGQLEGCRPALREAGPAMRESILSFWTFLRGDLIFFGFCGLIIGLFRWFWPAVGAGAQPEPALAREIFSSLAAVEILAVFIFATLILIGLSSLIPRTFLLAACDQTTLRIRQVASVITAFLLGYGLIVMVHGIVLGLPVMQQVLSVILYVLVVPVVCILFTAPNYFRGDLCRLLAWVLILAGLLGIFLSLIRS</sequence>
<dbReference type="EMBL" id="CP092109">
    <property type="protein sequence ID" value="UWZ79618.1"/>
    <property type="molecule type" value="Genomic_DNA"/>
</dbReference>
<feature type="transmembrane region" description="Helical" evidence="1">
    <location>
        <begin position="35"/>
        <end position="57"/>
    </location>
</feature>
<keyword evidence="1" id="KW-0812">Transmembrane</keyword>
<dbReference type="RefSeq" id="WP_260747970.1">
    <property type="nucleotide sequence ID" value="NZ_CP092109.1"/>
</dbReference>
<dbReference type="Proteomes" id="UP001060414">
    <property type="component" value="Chromosome"/>
</dbReference>
<evidence type="ECO:0000313" key="2">
    <source>
        <dbReference type="EMBL" id="UWZ79618.1"/>
    </source>
</evidence>
<feature type="transmembrane region" description="Helical" evidence="1">
    <location>
        <begin position="120"/>
        <end position="141"/>
    </location>
</feature>
<feature type="transmembrane region" description="Helical" evidence="1">
    <location>
        <begin position="180"/>
        <end position="198"/>
    </location>
</feature>
<protein>
    <recommendedName>
        <fullName evidence="4">Yip1 domain-containing protein</fullName>
    </recommendedName>
</protein>
<gene>
    <name evidence="2" type="ORF">L9S41_18345</name>
</gene>
<keyword evidence="1" id="KW-0472">Membrane</keyword>
<feature type="transmembrane region" description="Helical" evidence="1">
    <location>
        <begin position="153"/>
        <end position="173"/>
    </location>
</feature>